<accession>A0A9P4P4Y3</accession>
<dbReference type="Gene3D" id="3.40.50.300">
    <property type="entry name" value="P-loop containing nucleotide triphosphate hydrolases"/>
    <property type="match status" value="1"/>
</dbReference>
<reference evidence="2" key="1">
    <citation type="journal article" date="2020" name="Stud. Mycol.">
        <title>101 Dothideomycetes genomes: a test case for predicting lifestyles and emergence of pathogens.</title>
        <authorList>
            <person name="Haridas S."/>
            <person name="Albert R."/>
            <person name="Binder M."/>
            <person name="Bloem J."/>
            <person name="Labutti K."/>
            <person name="Salamov A."/>
            <person name="Andreopoulos B."/>
            <person name="Baker S."/>
            <person name="Barry K."/>
            <person name="Bills G."/>
            <person name="Bluhm B."/>
            <person name="Cannon C."/>
            <person name="Castanera R."/>
            <person name="Culley D."/>
            <person name="Daum C."/>
            <person name="Ezra D."/>
            <person name="Gonzalez J."/>
            <person name="Henrissat B."/>
            <person name="Kuo A."/>
            <person name="Liang C."/>
            <person name="Lipzen A."/>
            <person name="Lutzoni F."/>
            <person name="Magnuson J."/>
            <person name="Mondo S."/>
            <person name="Nolan M."/>
            <person name="Ohm R."/>
            <person name="Pangilinan J."/>
            <person name="Park H.-J."/>
            <person name="Ramirez L."/>
            <person name="Alfaro M."/>
            <person name="Sun H."/>
            <person name="Tritt A."/>
            <person name="Yoshinaga Y."/>
            <person name="Zwiers L.-H."/>
            <person name="Turgeon B."/>
            <person name="Goodwin S."/>
            <person name="Spatafora J."/>
            <person name="Crous P."/>
            <person name="Grigoriev I."/>
        </authorList>
    </citation>
    <scope>NUCLEOTIDE SEQUENCE</scope>
    <source>
        <strain evidence="2">CBS 690.94</strain>
    </source>
</reference>
<dbReference type="PANTHER" id="PTHR46082:SF6">
    <property type="entry name" value="AAA+ ATPASE DOMAIN-CONTAINING PROTEIN-RELATED"/>
    <property type="match status" value="1"/>
</dbReference>
<comment type="caution">
    <text evidence="2">The sequence shown here is derived from an EMBL/GenBank/DDBJ whole genome shotgun (WGS) entry which is preliminary data.</text>
</comment>
<dbReference type="Pfam" id="PF25000">
    <property type="entry name" value="DUF7779"/>
    <property type="match status" value="1"/>
</dbReference>
<dbReference type="InterPro" id="IPR011990">
    <property type="entry name" value="TPR-like_helical_dom_sf"/>
</dbReference>
<feature type="domain" description="DUF7779" evidence="1">
    <location>
        <begin position="327"/>
        <end position="401"/>
    </location>
</feature>
<protein>
    <submittedName>
        <fullName evidence="2">TPR-like protein</fullName>
    </submittedName>
</protein>
<dbReference type="Proteomes" id="UP000799764">
    <property type="component" value="Unassembled WGS sequence"/>
</dbReference>
<dbReference type="PANTHER" id="PTHR46082">
    <property type="entry name" value="ATP/GTP-BINDING PROTEIN-RELATED"/>
    <property type="match status" value="1"/>
</dbReference>
<gene>
    <name evidence="2" type="ORF">P171DRAFT_398422</name>
</gene>
<evidence type="ECO:0000259" key="1">
    <source>
        <dbReference type="Pfam" id="PF25000"/>
    </source>
</evidence>
<dbReference type="OrthoDB" id="1658288at2759"/>
<dbReference type="Gene3D" id="1.25.40.10">
    <property type="entry name" value="Tetratricopeptide repeat domain"/>
    <property type="match status" value="3"/>
</dbReference>
<dbReference type="SUPFAM" id="SSF48452">
    <property type="entry name" value="TPR-like"/>
    <property type="match status" value="3"/>
</dbReference>
<evidence type="ECO:0000313" key="2">
    <source>
        <dbReference type="EMBL" id="KAF2438445.1"/>
    </source>
</evidence>
<sequence>MTEASYHNGSIKASVVQLGTGNAARDIFNGPVTVVHDRPPNPAPWHTVPFRRDEDFVPRDRLDDIRRTCARPAGCAALVGLGGVGKSQIAIEYAYQVRDESPSTWVFWVHAGTRARFEEGYRRIAEATKMDGWEDPKADVLRLVRRWLCDESNGRWLIVVDNADDASIFFQDLPQDRTTDGPDNTPAEPLFDFLPQSSNGSILVTSRSWDAAYRLTGNHDNIFEVQPMNKDDAVALLRRKLGSIVSENEAVQLIDALDSMPLALTQAAAFIKQRAPRMTLSKYIDEVHRSDVHRVRLLEKNVGDLRRDARAINSIIVTWQISFEHIQERTPTAAQLLSLMSLFDRQGIPESLLQKRYKVNDDHNADFEDDIQTLINFSLVKVEASERDFEMHRLVQFSTKKWLELNNELEQWKKTYAMLMDESYPEAHHENWPTCQALFPHAEAVLNSPPKEADTQVVWASVLSRAAWYAREMGQYNKAYEMDLAAFQTWEMILGAEHEDTLASLNSLGMDVNRQGRYDEAEAMHQQALQMRKRVLGVDHPSTLASMSNLASTYSDQGRWADAQVLEVQLLEIHQRKLGVDHPDMLTSMANLASTYRMQGQWDEAEALEVYVLKTSTERLGVDHPDTLASMGNLALTYMDQGRWREAEALEVSVTESRKKKFGWDHPETLRSMANLASMYREQGQAREAEAVEVQVMDIRKTKFGADHPDTLSSMSNLASTYVELNRWREAEALDMQVLETRKKRFGADHPDTLTSMNNLSVTYQHQGRWTDAERLDIQVVETRKRKLGVDHPDTLASLANLATAYANQGRWTDAEAIEVQLLETTKRKLGEDHPDTLFSMHNLAFTWKGQGFTSKAISLMQDCCTRREAVLGPQHPYTISSREALAAWESEVPEPEQAERRLDNE</sequence>
<dbReference type="Pfam" id="PF13424">
    <property type="entry name" value="TPR_12"/>
    <property type="match status" value="2"/>
</dbReference>
<evidence type="ECO:0000313" key="3">
    <source>
        <dbReference type="Proteomes" id="UP000799764"/>
    </source>
</evidence>
<dbReference type="AlphaFoldDB" id="A0A9P4P4Y3"/>
<dbReference type="SUPFAM" id="SSF52540">
    <property type="entry name" value="P-loop containing nucleoside triphosphate hydrolases"/>
    <property type="match status" value="1"/>
</dbReference>
<dbReference type="Pfam" id="PF13374">
    <property type="entry name" value="TPR_10"/>
    <property type="match status" value="6"/>
</dbReference>
<dbReference type="InterPro" id="IPR027417">
    <property type="entry name" value="P-loop_NTPase"/>
</dbReference>
<keyword evidence="3" id="KW-1185">Reference proteome</keyword>
<proteinExistence type="predicted"/>
<organism evidence="2 3">
    <name type="scientific">Karstenula rhodostoma CBS 690.94</name>
    <dbReference type="NCBI Taxonomy" id="1392251"/>
    <lineage>
        <taxon>Eukaryota</taxon>
        <taxon>Fungi</taxon>
        <taxon>Dikarya</taxon>
        <taxon>Ascomycota</taxon>
        <taxon>Pezizomycotina</taxon>
        <taxon>Dothideomycetes</taxon>
        <taxon>Pleosporomycetidae</taxon>
        <taxon>Pleosporales</taxon>
        <taxon>Massarineae</taxon>
        <taxon>Didymosphaeriaceae</taxon>
        <taxon>Karstenula</taxon>
    </lineage>
</organism>
<dbReference type="InterPro" id="IPR053137">
    <property type="entry name" value="NLR-like"/>
</dbReference>
<name>A0A9P4P4Y3_9PLEO</name>
<dbReference type="InterPro" id="IPR056681">
    <property type="entry name" value="DUF7779"/>
</dbReference>
<dbReference type="EMBL" id="MU001512">
    <property type="protein sequence ID" value="KAF2438445.1"/>
    <property type="molecule type" value="Genomic_DNA"/>
</dbReference>
<dbReference type="PRINTS" id="PR00381">
    <property type="entry name" value="KINESINLIGHT"/>
</dbReference>